<comment type="caution">
    <text evidence="1">The sequence shown here is derived from an EMBL/GenBank/DDBJ whole genome shotgun (WGS) entry which is preliminary data.</text>
</comment>
<dbReference type="AlphaFoldDB" id="A0A9D4SQY0"/>
<evidence type="ECO:0000313" key="1">
    <source>
        <dbReference type="EMBL" id="KAH7940030.1"/>
    </source>
</evidence>
<evidence type="ECO:0000313" key="2">
    <source>
        <dbReference type="Proteomes" id="UP000821837"/>
    </source>
</evidence>
<name>A0A9D4SQY0_RHISA</name>
<accession>A0A9D4SQY0</accession>
<dbReference type="EMBL" id="JABSTV010001254">
    <property type="protein sequence ID" value="KAH7940030.1"/>
    <property type="molecule type" value="Genomic_DNA"/>
</dbReference>
<keyword evidence="2" id="KW-1185">Reference proteome</keyword>
<dbReference type="Proteomes" id="UP000821837">
    <property type="component" value="Chromosome 8"/>
</dbReference>
<reference evidence="1" key="1">
    <citation type="journal article" date="2020" name="Cell">
        <title>Large-Scale Comparative Analyses of Tick Genomes Elucidate Their Genetic Diversity and Vector Capacities.</title>
        <authorList>
            <consortium name="Tick Genome and Microbiome Consortium (TIGMIC)"/>
            <person name="Jia N."/>
            <person name="Wang J."/>
            <person name="Shi W."/>
            <person name="Du L."/>
            <person name="Sun Y."/>
            <person name="Zhan W."/>
            <person name="Jiang J.F."/>
            <person name="Wang Q."/>
            <person name="Zhang B."/>
            <person name="Ji P."/>
            <person name="Bell-Sakyi L."/>
            <person name="Cui X.M."/>
            <person name="Yuan T.T."/>
            <person name="Jiang B.G."/>
            <person name="Yang W.F."/>
            <person name="Lam T.T."/>
            <person name="Chang Q.C."/>
            <person name="Ding S.J."/>
            <person name="Wang X.J."/>
            <person name="Zhu J.G."/>
            <person name="Ruan X.D."/>
            <person name="Zhao L."/>
            <person name="Wei J.T."/>
            <person name="Ye R.Z."/>
            <person name="Que T.C."/>
            <person name="Du C.H."/>
            <person name="Zhou Y.H."/>
            <person name="Cheng J.X."/>
            <person name="Dai P.F."/>
            <person name="Guo W.B."/>
            <person name="Han X.H."/>
            <person name="Huang E.J."/>
            <person name="Li L.F."/>
            <person name="Wei W."/>
            <person name="Gao Y.C."/>
            <person name="Liu J.Z."/>
            <person name="Shao H.Z."/>
            <person name="Wang X."/>
            <person name="Wang C.C."/>
            <person name="Yang T.C."/>
            <person name="Huo Q.B."/>
            <person name="Li W."/>
            <person name="Chen H.Y."/>
            <person name="Chen S.E."/>
            <person name="Zhou L.G."/>
            <person name="Ni X.B."/>
            <person name="Tian J.H."/>
            <person name="Sheng Y."/>
            <person name="Liu T."/>
            <person name="Pan Y.S."/>
            <person name="Xia L.Y."/>
            <person name="Li J."/>
            <person name="Zhao F."/>
            <person name="Cao W.C."/>
        </authorList>
    </citation>
    <scope>NUCLEOTIDE SEQUENCE</scope>
    <source>
        <strain evidence="1">Rsan-2018</strain>
    </source>
</reference>
<organism evidence="1 2">
    <name type="scientific">Rhipicephalus sanguineus</name>
    <name type="common">Brown dog tick</name>
    <name type="synonym">Ixodes sanguineus</name>
    <dbReference type="NCBI Taxonomy" id="34632"/>
    <lineage>
        <taxon>Eukaryota</taxon>
        <taxon>Metazoa</taxon>
        <taxon>Ecdysozoa</taxon>
        <taxon>Arthropoda</taxon>
        <taxon>Chelicerata</taxon>
        <taxon>Arachnida</taxon>
        <taxon>Acari</taxon>
        <taxon>Parasitiformes</taxon>
        <taxon>Ixodida</taxon>
        <taxon>Ixodoidea</taxon>
        <taxon>Ixodidae</taxon>
        <taxon>Rhipicephalinae</taxon>
        <taxon>Rhipicephalus</taxon>
        <taxon>Rhipicephalus</taxon>
    </lineage>
</organism>
<reference evidence="1" key="2">
    <citation type="submission" date="2021-09" db="EMBL/GenBank/DDBJ databases">
        <authorList>
            <person name="Jia N."/>
            <person name="Wang J."/>
            <person name="Shi W."/>
            <person name="Du L."/>
            <person name="Sun Y."/>
            <person name="Zhan W."/>
            <person name="Jiang J."/>
            <person name="Wang Q."/>
            <person name="Zhang B."/>
            <person name="Ji P."/>
            <person name="Sakyi L.B."/>
            <person name="Cui X."/>
            <person name="Yuan T."/>
            <person name="Jiang B."/>
            <person name="Yang W."/>
            <person name="Lam T.T.-Y."/>
            <person name="Chang Q."/>
            <person name="Ding S."/>
            <person name="Wang X."/>
            <person name="Zhu J."/>
            <person name="Ruan X."/>
            <person name="Zhao L."/>
            <person name="Wei J."/>
            <person name="Que T."/>
            <person name="Du C."/>
            <person name="Cheng J."/>
            <person name="Dai P."/>
            <person name="Han X."/>
            <person name="Huang E."/>
            <person name="Gao Y."/>
            <person name="Liu J."/>
            <person name="Shao H."/>
            <person name="Ye R."/>
            <person name="Li L."/>
            <person name="Wei W."/>
            <person name="Wang X."/>
            <person name="Wang C."/>
            <person name="Huo Q."/>
            <person name="Li W."/>
            <person name="Guo W."/>
            <person name="Chen H."/>
            <person name="Chen S."/>
            <person name="Zhou L."/>
            <person name="Zhou L."/>
            <person name="Ni X."/>
            <person name="Tian J."/>
            <person name="Zhou Y."/>
            <person name="Sheng Y."/>
            <person name="Liu T."/>
            <person name="Pan Y."/>
            <person name="Xia L."/>
            <person name="Li J."/>
            <person name="Zhao F."/>
            <person name="Cao W."/>
        </authorList>
    </citation>
    <scope>NUCLEOTIDE SEQUENCE</scope>
    <source>
        <strain evidence="1">Rsan-2018</strain>
        <tissue evidence="1">Larvae</tissue>
    </source>
</reference>
<proteinExistence type="predicted"/>
<gene>
    <name evidence="1" type="ORF">HPB52_020417</name>
</gene>
<protein>
    <submittedName>
        <fullName evidence="1">Uncharacterized protein</fullName>
    </submittedName>
</protein>
<sequence>MFLSRRPRTSSVVKVRWYVTSPGSPIEETMKLKRVYLAPYQAFYQTARRTPLVGRQLHLKAQGKSGHAEKLRNNKRRFNCLCEITNSMKNFTNVKAVW</sequence>